<reference evidence="5" key="1">
    <citation type="journal article" date="2023" name="BMC Genomics">
        <title>Chromosome-level genome assemblies of Cutaneotrichosporon spp. (Trichosporonales, Basidiomycota) reveal imbalanced evolution between nucleotide sequences and chromosome synteny.</title>
        <authorList>
            <person name="Kobayashi Y."/>
            <person name="Kayamori A."/>
            <person name="Aoki K."/>
            <person name="Shiwa Y."/>
            <person name="Matsutani M."/>
            <person name="Fujita N."/>
            <person name="Sugita T."/>
            <person name="Iwasaki W."/>
            <person name="Tanaka N."/>
            <person name="Takashima M."/>
        </authorList>
    </citation>
    <scope>NUCLEOTIDE SEQUENCE</scope>
    <source>
        <strain evidence="5">HIS019</strain>
    </source>
</reference>
<dbReference type="PRINTS" id="PR00069">
    <property type="entry name" value="ALDKETRDTASE"/>
</dbReference>
<evidence type="ECO:0000313" key="5">
    <source>
        <dbReference type="EMBL" id="BEI91620.1"/>
    </source>
</evidence>
<proteinExistence type="inferred from homology"/>
<evidence type="ECO:0000259" key="4">
    <source>
        <dbReference type="Pfam" id="PF00248"/>
    </source>
</evidence>
<keyword evidence="3" id="KW-0560">Oxidoreductase</keyword>
<evidence type="ECO:0000256" key="2">
    <source>
        <dbReference type="ARBA" id="ARBA00022857"/>
    </source>
</evidence>
<protein>
    <recommendedName>
        <fullName evidence="4">NADP-dependent oxidoreductase domain-containing protein</fullName>
    </recommendedName>
</protein>
<feature type="domain" description="NADP-dependent oxidoreductase" evidence="4">
    <location>
        <begin position="52"/>
        <end position="291"/>
    </location>
</feature>
<evidence type="ECO:0000256" key="1">
    <source>
        <dbReference type="ARBA" id="ARBA00007905"/>
    </source>
</evidence>
<dbReference type="GO" id="GO:0016616">
    <property type="term" value="F:oxidoreductase activity, acting on the CH-OH group of donors, NAD or NADP as acceptor"/>
    <property type="evidence" value="ECO:0007669"/>
    <property type="project" value="UniProtKB-ARBA"/>
</dbReference>
<organism evidence="5 6">
    <name type="scientific">Cutaneotrichosporon cavernicola</name>
    <dbReference type="NCBI Taxonomy" id="279322"/>
    <lineage>
        <taxon>Eukaryota</taxon>
        <taxon>Fungi</taxon>
        <taxon>Dikarya</taxon>
        <taxon>Basidiomycota</taxon>
        <taxon>Agaricomycotina</taxon>
        <taxon>Tremellomycetes</taxon>
        <taxon>Trichosporonales</taxon>
        <taxon>Trichosporonaceae</taxon>
        <taxon>Cutaneotrichosporon</taxon>
    </lineage>
</organism>
<accession>A0AA48QVR4</accession>
<dbReference type="Proteomes" id="UP001233271">
    <property type="component" value="Chromosome 4"/>
</dbReference>
<dbReference type="PANTHER" id="PTHR43827:SF3">
    <property type="entry name" value="NADP-DEPENDENT OXIDOREDUCTASE DOMAIN-CONTAINING PROTEIN"/>
    <property type="match status" value="1"/>
</dbReference>
<dbReference type="Gene3D" id="3.20.20.100">
    <property type="entry name" value="NADP-dependent oxidoreductase domain"/>
    <property type="match status" value="1"/>
</dbReference>
<gene>
    <name evidence="5" type="ORF">CcaverHIS019_0404400</name>
</gene>
<keyword evidence="2" id="KW-0521">NADP</keyword>
<dbReference type="RefSeq" id="XP_060456885.1">
    <property type="nucleotide sequence ID" value="XM_060600275.1"/>
</dbReference>
<keyword evidence="6" id="KW-1185">Reference proteome</keyword>
<evidence type="ECO:0000313" key="6">
    <source>
        <dbReference type="Proteomes" id="UP001233271"/>
    </source>
</evidence>
<comment type="similarity">
    <text evidence="1">Belongs to the aldo/keto reductase family.</text>
</comment>
<dbReference type="InterPro" id="IPR020471">
    <property type="entry name" value="AKR"/>
</dbReference>
<dbReference type="InterPro" id="IPR023210">
    <property type="entry name" value="NADP_OxRdtase_dom"/>
</dbReference>
<evidence type="ECO:0000256" key="3">
    <source>
        <dbReference type="ARBA" id="ARBA00023002"/>
    </source>
</evidence>
<name>A0AA48QVR4_9TREE</name>
<dbReference type="EMBL" id="AP028215">
    <property type="protein sequence ID" value="BEI91620.1"/>
    <property type="molecule type" value="Genomic_DNA"/>
</dbReference>
<dbReference type="InterPro" id="IPR036812">
    <property type="entry name" value="NAD(P)_OxRdtase_dom_sf"/>
</dbReference>
<dbReference type="KEGG" id="ccac:CcaHIS019_0404400"/>
<dbReference type="GeneID" id="85495490"/>
<sequence>MAAKRSFHQVAKQVATRTLLLSDGKVIPAIAWGNGTGGLAKGGDRAVLGGQLALEAGIRHLDTAQSYHTEAETTAAIGATGLKRSDVFVTDKISRNTFKGKERTRENVRESVINSLDKLGSKPDLLLIHDIRVPDQGKIPEFWRYLEEMVEDGTLGGVSLGFSNFRPQDIEAVMSVARIKPVVNQVEFHPYVYAHLEPLMELQARHGITMAAFGPLTPILRHPTGGPLKPVLERIGAAHGLDPASVLLLWTVQKGVVAVTSSKSEGNLRKIGAINTLPDLSLEEITAIDEAGKKIHFRFYKDHMTKDFAAPDLPEDV</sequence>
<dbReference type="SUPFAM" id="SSF51430">
    <property type="entry name" value="NAD(P)-linked oxidoreductase"/>
    <property type="match status" value="1"/>
</dbReference>
<dbReference type="Pfam" id="PF00248">
    <property type="entry name" value="Aldo_ket_red"/>
    <property type="match status" value="1"/>
</dbReference>
<dbReference type="AlphaFoldDB" id="A0AA48QVR4"/>
<dbReference type="PANTHER" id="PTHR43827">
    <property type="entry name" value="2,5-DIKETO-D-GLUCONIC ACID REDUCTASE"/>
    <property type="match status" value="1"/>
</dbReference>